<dbReference type="PANTHER" id="PTHR37315:SF1">
    <property type="entry name" value="UPF0311 PROTEIN BLR7842"/>
    <property type="match status" value="1"/>
</dbReference>
<sequence>MKLEHPPELEHVTTLNVLVEDPLEIGELAIGRRRIIPISGGSFDGPKLAGEVLGGGADWQLIRPDGCAEIMARYTLRTHEGSLIEVENGGVRHAAESVMARLIRGEAVDPDQYYFRTAPRFQTADPDLAWLTRDLFVGRGIREPGRVRIQVYRVG</sequence>
<evidence type="ECO:0000313" key="3">
    <source>
        <dbReference type="Proteomes" id="UP001320178"/>
    </source>
</evidence>
<dbReference type="Gene3D" id="2.40.160.20">
    <property type="match status" value="1"/>
</dbReference>
<dbReference type="PANTHER" id="PTHR37315">
    <property type="entry name" value="UPF0311 PROTEIN BLR7842"/>
    <property type="match status" value="1"/>
</dbReference>
<name>A0AAW4YXS7_9GAMM</name>
<gene>
    <name evidence="2" type="ORF">HOP61_15875</name>
</gene>
<reference evidence="2" key="2">
    <citation type="journal article" date="2021" name="Front. Microbiol.">
        <title>Aerobic Denitrification and Heterotrophic Sulfur Oxidation in the Genus Halomonas Revealed by Six Novel Species Characterizations and Genome-Based Analysis.</title>
        <authorList>
            <person name="Wang L."/>
            <person name="Shao Z."/>
        </authorList>
    </citation>
    <scope>NUCLEOTIDE SEQUENCE</scope>
    <source>
        <strain evidence="2">MCCC 1A05776</strain>
    </source>
</reference>
<protein>
    <recommendedName>
        <fullName evidence="1">UPF0311 protein HOP61_15875</fullName>
    </recommendedName>
</protein>
<dbReference type="HAMAP" id="MF_00775">
    <property type="entry name" value="UPF0311"/>
    <property type="match status" value="1"/>
</dbReference>
<dbReference type="InterPro" id="IPR020915">
    <property type="entry name" value="UPF0311"/>
</dbReference>
<evidence type="ECO:0000256" key="1">
    <source>
        <dbReference type="HAMAP-Rule" id="MF_00775"/>
    </source>
</evidence>
<dbReference type="RefSeq" id="WP_103969803.1">
    <property type="nucleotide sequence ID" value="NZ_FNVC01000019.1"/>
</dbReference>
<reference evidence="2" key="1">
    <citation type="submission" date="2020-05" db="EMBL/GenBank/DDBJ databases">
        <authorList>
            <person name="Wang L."/>
            <person name="Shao Z."/>
        </authorList>
    </citation>
    <scope>NUCLEOTIDE SEQUENCE</scope>
    <source>
        <strain evidence="2">MCCC 1A05776</strain>
    </source>
</reference>
<dbReference type="EMBL" id="JABFTS010000007">
    <property type="protein sequence ID" value="MCE8052771.1"/>
    <property type="molecule type" value="Genomic_DNA"/>
</dbReference>
<dbReference type="AlphaFoldDB" id="A0AAW4YXS7"/>
<comment type="caution">
    <text evidence="2">The sequence shown here is derived from an EMBL/GenBank/DDBJ whole genome shotgun (WGS) entry which is preliminary data.</text>
</comment>
<comment type="similarity">
    <text evidence="1">Belongs to the UPF0311 family.</text>
</comment>
<dbReference type="Proteomes" id="UP001320178">
    <property type="component" value="Unassembled WGS sequence"/>
</dbReference>
<evidence type="ECO:0000313" key="2">
    <source>
        <dbReference type="EMBL" id="MCE8052771.1"/>
    </source>
</evidence>
<organism evidence="2 3">
    <name type="scientific">Billgrantia desiderata</name>
    <dbReference type="NCBI Taxonomy" id="52021"/>
    <lineage>
        <taxon>Bacteria</taxon>
        <taxon>Pseudomonadati</taxon>
        <taxon>Pseudomonadota</taxon>
        <taxon>Gammaproteobacteria</taxon>
        <taxon>Oceanospirillales</taxon>
        <taxon>Halomonadaceae</taxon>
        <taxon>Billgrantia</taxon>
    </lineage>
</organism>
<proteinExistence type="inferred from homology"/>
<accession>A0AAW4YXS7</accession>
<dbReference type="Pfam" id="PF11578">
    <property type="entry name" value="DUF3237"/>
    <property type="match status" value="1"/>
</dbReference>